<evidence type="ECO:0000256" key="2">
    <source>
        <dbReference type="ARBA" id="ARBA00022679"/>
    </source>
</evidence>
<sequence>MRADNGIRRVFSKAAADYDKNAFIQQRICREFIDSQFFKGASFGMALDVGTGTAGMINEISRNFPGSRIIGLDFALGMLKEAKTNGVKLLVQADGQHFPFTGSAFDLIVSNLAYQWIVDLDGAFSEAMRILKPNGLFCISLFGKTTLWQLRECISKVKNTAFIKTLPSEEEIRNKLERAGFGAIDTAASVENEQFYDIFELLRWLKILGVNKAGLKFSALEARGLLKLAGKLYMEKFKTGDKISASFEKIFVRAVKPDR</sequence>
<proteinExistence type="predicted"/>
<evidence type="ECO:0000259" key="3">
    <source>
        <dbReference type="Pfam" id="PF08241"/>
    </source>
</evidence>
<reference evidence="4 5" key="1">
    <citation type="submission" date="2017-09" db="EMBL/GenBank/DDBJ databases">
        <title>Depth-based differentiation of microbial function through sediment-hosted aquifers and enrichment of novel symbionts in the deep terrestrial subsurface.</title>
        <authorList>
            <person name="Probst A.J."/>
            <person name="Ladd B."/>
            <person name="Jarett J.K."/>
            <person name="Geller-Mcgrath D.E."/>
            <person name="Sieber C.M."/>
            <person name="Emerson J.B."/>
            <person name="Anantharaman K."/>
            <person name="Thomas B.C."/>
            <person name="Malmstrom R."/>
            <person name="Stieglmeier M."/>
            <person name="Klingl A."/>
            <person name="Woyke T."/>
            <person name="Ryan C.M."/>
            <person name="Banfield J.F."/>
        </authorList>
    </citation>
    <scope>NUCLEOTIDE SEQUENCE [LARGE SCALE GENOMIC DNA]</scope>
    <source>
        <strain evidence="4">CG11_big_fil_rev_8_21_14_0_20_42_13</strain>
    </source>
</reference>
<evidence type="ECO:0000313" key="5">
    <source>
        <dbReference type="Proteomes" id="UP000229641"/>
    </source>
</evidence>
<gene>
    <name evidence="4" type="ORF">COV72_08505</name>
</gene>
<name>A0A2H0LVB2_9BACT</name>
<keyword evidence="2" id="KW-0808">Transferase</keyword>
<dbReference type="CDD" id="cd02440">
    <property type="entry name" value="AdoMet_MTases"/>
    <property type="match status" value="1"/>
</dbReference>
<protein>
    <recommendedName>
        <fullName evidence="3">Methyltransferase type 11 domain-containing protein</fullName>
    </recommendedName>
</protein>
<organism evidence="4 5">
    <name type="scientific">Candidatus Ghiorseimicrobium undicola</name>
    <dbReference type="NCBI Taxonomy" id="1974746"/>
    <lineage>
        <taxon>Bacteria</taxon>
        <taxon>Pseudomonadati</taxon>
        <taxon>Candidatus Omnitrophota</taxon>
        <taxon>Candidatus Ghiorseimicrobium</taxon>
    </lineage>
</organism>
<comment type="caution">
    <text evidence="4">The sequence shown here is derived from an EMBL/GenBank/DDBJ whole genome shotgun (WGS) entry which is preliminary data.</text>
</comment>
<dbReference type="EMBL" id="PCWA01000109">
    <property type="protein sequence ID" value="PIQ88338.1"/>
    <property type="molecule type" value="Genomic_DNA"/>
</dbReference>
<dbReference type="AlphaFoldDB" id="A0A2H0LVB2"/>
<dbReference type="Gene3D" id="3.40.50.150">
    <property type="entry name" value="Vaccinia Virus protein VP39"/>
    <property type="match status" value="1"/>
</dbReference>
<evidence type="ECO:0000256" key="1">
    <source>
        <dbReference type="ARBA" id="ARBA00022603"/>
    </source>
</evidence>
<dbReference type="GO" id="GO:0008757">
    <property type="term" value="F:S-adenosylmethionine-dependent methyltransferase activity"/>
    <property type="evidence" value="ECO:0007669"/>
    <property type="project" value="InterPro"/>
</dbReference>
<dbReference type="InterPro" id="IPR029063">
    <property type="entry name" value="SAM-dependent_MTases_sf"/>
</dbReference>
<dbReference type="InterPro" id="IPR050602">
    <property type="entry name" value="Malonyl-ACP_OMT"/>
</dbReference>
<evidence type="ECO:0000313" key="4">
    <source>
        <dbReference type="EMBL" id="PIQ88338.1"/>
    </source>
</evidence>
<feature type="domain" description="Methyltransferase type 11" evidence="3">
    <location>
        <begin position="47"/>
        <end position="139"/>
    </location>
</feature>
<dbReference type="Proteomes" id="UP000229641">
    <property type="component" value="Unassembled WGS sequence"/>
</dbReference>
<keyword evidence="1" id="KW-0489">Methyltransferase</keyword>
<dbReference type="PANTHER" id="PTHR13090">
    <property type="entry name" value="ARGININE-HYDROXYLASE NDUFAF5, MITOCHONDRIAL"/>
    <property type="match status" value="1"/>
</dbReference>
<dbReference type="InterPro" id="IPR013216">
    <property type="entry name" value="Methyltransf_11"/>
</dbReference>
<dbReference type="SUPFAM" id="SSF53335">
    <property type="entry name" value="S-adenosyl-L-methionine-dependent methyltransferases"/>
    <property type="match status" value="1"/>
</dbReference>
<dbReference type="Pfam" id="PF08241">
    <property type="entry name" value="Methyltransf_11"/>
    <property type="match status" value="1"/>
</dbReference>
<dbReference type="PANTHER" id="PTHR13090:SF1">
    <property type="entry name" value="ARGININE-HYDROXYLASE NDUFAF5, MITOCHONDRIAL"/>
    <property type="match status" value="1"/>
</dbReference>
<dbReference type="GO" id="GO:0032259">
    <property type="term" value="P:methylation"/>
    <property type="evidence" value="ECO:0007669"/>
    <property type="project" value="UniProtKB-KW"/>
</dbReference>
<accession>A0A2H0LVB2</accession>